<evidence type="ECO:0000256" key="2">
    <source>
        <dbReference type="ARBA" id="ARBA00016956"/>
    </source>
</evidence>
<evidence type="ECO:0000313" key="7">
    <source>
        <dbReference type="EMBL" id="PJE64417.1"/>
    </source>
</evidence>
<evidence type="ECO:0000259" key="6">
    <source>
        <dbReference type="Pfam" id="PF00889"/>
    </source>
</evidence>
<dbReference type="GO" id="GO:0005737">
    <property type="term" value="C:cytoplasm"/>
    <property type="evidence" value="ECO:0007669"/>
    <property type="project" value="UniProtKB-SubCell"/>
</dbReference>
<keyword evidence="4 5" id="KW-0648">Protein biosynthesis</keyword>
<dbReference type="SUPFAM" id="SSF46934">
    <property type="entry name" value="UBA-like"/>
    <property type="match status" value="1"/>
</dbReference>
<comment type="caution">
    <text evidence="7">The sequence shown here is derived from an EMBL/GenBank/DDBJ whole genome shotgun (WGS) entry which is preliminary data.</text>
</comment>
<dbReference type="InterPro" id="IPR009060">
    <property type="entry name" value="UBA-like_sf"/>
</dbReference>
<dbReference type="EMBL" id="PFEF01000006">
    <property type="protein sequence ID" value="PJE64417.1"/>
    <property type="molecule type" value="Genomic_DNA"/>
</dbReference>
<dbReference type="InterPro" id="IPR036402">
    <property type="entry name" value="EF-Ts_dimer_sf"/>
</dbReference>
<comment type="subcellular location">
    <subcellularLocation>
        <location evidence="5">Cytoplasm</location>
    </subcellularLocation>
</comment>
<protein>
    <recommendedName>
        <fullName evidence="2 5">Elongation factor Ts</fullName>
        <shortName evidence="5">EF-Ts</shortName>
    </recommendedName>
</protein>
<reference evidence="8" key="1">
    <citation type="submission" date="2017-09" db="EMBL/GenBank/DDBJ databases">
        <title>Depth-based differentiation of microbial function through sediment-hosted aquifers and enrichment of novel symbionts in the deep terrestrial subsurface.</title>
        <authorList>
            <person name="Probst A.J."/>
            <person name="Ladd B."/>
            <person name="Jarett J.K."/>
            <person name="Geller-Mcgrath D.E."/>
            <person name="Sieber C.M.K."/>
            <person name="Emerson J.B."/>
            <person name="Anantharaman K."/>
            <person name="Thomas B.C."/>
            <person name="Malmstrom R."/>
            <person name="Stieglmeier M."/>
            <person name="Klingl A."/>
            <person name="Woyke T."/>
            <person name="Ryan C.M."/>
            <person name="Banfield J.F."/>
        </authorList>
    </citation>
    <scope>NUCLEOTIDE SEQUENCE [LARGE SCALE GENOMIC DNA]</scope>
</reference>
<dbReference type="PANTHER" id="PTHR11741:SF0">
    <property type="entry name" value="ELONGATION FACTOR TS, MITOCHONDRIAL"/>
    <property type="match status" value="1"/>
</dbReference>
<proteinExistence type="inferred from homology"/>
<dbReference type="InterPro" id="IPR014039">
    <property type="entry name" value="Transl_elong_EFTs/EF1B_dimer"/>
</dbReference>
<dbReference type="GO" id="GO:0003746">
    <property type="term" value="F:translation elongation factor activity"/>
    <property type="evidence" value="ECO:0007669"/>
    <property type="project" value="UniProtKB-UniRule"/>
</dbReference>
<feature type="region of interest" description="Involved in Mg(2+) ion dislocation from EF-Tu" evidence="5">
    <location>
        <begin position="80"/>
        <end position="83"/>
    </location>
</feature>
<evidence type="ECO:0000256" key="3">
    <source>
        <dbReference type="ARBA" id="ARBA00022768"/>
    </source>
</evidence>
<dbReference type="FunFam" id="1.10.8.10:FF:000001">
    <property type="entry name" value="Elongation factor Ts"/>
    <property type="match status" value="1"/>
</dbReference>
<comment type="function">
    <text evidence="5">Associates with the EF-Tu.GDP complex and induces the exchange of GDP to GTP. It remains bound to the aminoacyl-tRNA.EF-Tu.GTP complex up to the GTP hydrolysis stage on the ribosome.</text>
</comment>
<dbReference type="SUPFAM" id="SSF54713">
    <property type="entry name" value="Elongation factor Ts (EF-Ts), dimerisation domain"/>
    <property type="match status" value="1"/>
</dbReference>
<comment type="similarity">
    <text evidence="1 5">Belongs to the EF-Ts family.</text>
</comment>
<dbReference type="Gene3D" id="1.10.8.10">
    <property type="entry name" value="DNA helicase RuvA subunit, C-terminal domain"/>
    <property type="match status" value="1"/>
</dbReference>
<feature type="domain" description="Translation elongation factor EFTs/EF1B dimerisation" evidence="6">
    <location>
        <begin position="71"/>
        <end position="148"/>
    </location>
</feature>
<evidence type="ECO:0000313" key="8">
    <source>
        <dbReference type="Proteomes" id="UP000229098"/>
    </source>
</evidence>
<organism evidence="7 8">
    <name type="scientific">Candidatus Ryanbacteria bacterium CG10_big_fil_rev_8_21_14_0_10_43_42</name>
    <dbReference type="NCBI Taxonomy" id="1974864"/>
    <lineage>
        <taxon>Bacteria</taxon>
        <taxon>Candidatus Ryaniibacteriota</taxon>
    </lineage>
</organism>
<dbReference type="AlphaFoldDB" id="A0A2M8KWY9"/>
<keyword evidence="3 5" id="KW-0251">Elongation factor</keyword>
<evidence type="ECO:0000256" key="5">
    <source>
        <dbReference type="HAMAP-Rule" id="MF_00050"/>
    </source>
</evidence>
<dbReference type="CDD" id="cd14275">
    <property type="entry name" value="UBA_EF-Ts"/>
    <property type="match status" value="1"/>
</dbReference>
<keyword evidence="5" id="KW-0963">Cytoplasm</keyword>
<evidence type="ECO:0000256" key="4">
    <source>
        <dbReference type="ARBA" id="ARBA00022917"/>
    </source>
</evidence>
<dbReference type="Gene3D" id="3.30.479.20">
    <property type="entry name" value="Elongation factor Ts, dimerisation domain"/>
    <property type="match status" value="1"/>
</dbReference>
<sequence>MVDVAVLKELRDRTDAPINRCKEALEKAEGDIQKAIILLSEEGVKVAAKKSTRETGTGIVEAYIHGAGRIGVLLEIRSETDFVARNPAFKQVAHDIAMHIAAANPATTEEMNEQPFVKDESKTVGDVIKETIARFGENIQVTRFTRFDA</sequence>
<dbReference type="PANTHER" id="PTHR11741">
    <property type="entry name" value="ELONGATION FACTOR TS"/>
    <property type="match status" value="1"/>
</dbReference>
<dbReference type="HAMAP" id="MF_00050">
    <property type="entry name" value="EF_Ts"/>
    <property type="match status" value="1"/>
</dbReference>
<accession>A0A2M8KWY9</accession>
<dbReference type="Pfam" id="PF00889">
    <property type="entry name" value="EF_TS"/>
    <property type="match status" value="1"/>
</dbReference>
<gene>
    <name evidence="5 7" type="primary">tsf</name>
    <name evidence="7" type="ORF">COU90_03140</name>
</gene>
<evidence type="ECO:0000256" key="1">
    <source>
        <dbReference type="ARBA" id="ARBA00005532"/>
    </source>
</evidence>
<dbReference type="NCBIfam" id="TIGR00116">
    <property type="entry name" value="tsf"/>
    <property type="match status" value="1"/>
</dbReference>
<dbReference type="Proteomes" id="UP000229098">
    <property type="component" value="Unassembled WGS sequence"/>
</dbReference>
<dbReference type="InterPro" id="IPR001816">
    <property type="entry name" value="Transl_elong_EFTs/EF1B"/>
</dbReference>
<name>A0A2M8KWY9_9BACT</name>